<dbReference type="GO" id="GO:0006354">
    <property type="term" value="P:DNA-templated transcription elongation"/>
    <property type="evidence" value="ECO:0007669"/>
    <property type="project" value="TreeGrafter"/>
</dbReference>
<dbReference type="GO" id="GO:0003746">
    <property type="term" value="F:translation elongation factor activity"/>
    <property type="evidence" value="ECO:0007669"/>
    <property type="project" value="UniProtKB-KW"/>
</dbReference>
<evidence type="ECO:0000313" key="3">
    <source>
        <dbReference type="Proteomes" id="UP000191897"/>
    </source>
</evidence>
<dbReference type="Pfam" id="PF01272">
    <property type="entry name" value="GreA_GreB"/>
    <property type="match status" value="1"/>
</dbReference>
<dbReference type="AlphaFoldDB" id="A0A1S7RSE7"/>
<dbReference type="InterPro" id="IPR036953">
    <property type="entry name" value="GreA/GreB_C_sf"/>
</dbReference>
<accession>A0A1S7RSE7</accession>
<gene>
    <name evidence="2" type="ORF">AGR4C_Lc50007</name>
</gene>
<dbReference type="GO" id="GO:0032784">
    <property type="term" value="P:regulation of DNA-templated transcription elongation"/>
    <property type="evidence" value="ECO:0007669"/>
    <property type="project" value="InterPro"/>
</dbReference>
<dbReference type="GO" id="GO:0070063">
    <property type="term" value="F:RNA polymerase binding"/>
    <property type="evidence" value="ECO:0007669"/>
    <property type="project" value="InterPro"/>
</dbReference>
<dbReference type="NCBIfam" id="NF004973">
    <property type="entry name" value="PRK06342.1"/>
    <property type="match status" value="1"/>
</dbReference>
<dbReference type="InterPro" id="IPR023459">
    <property type="entry name" value="Tscrpt_elong_fac_GreA/B_fam"/>
</dbReference>
<protein>
    <submittedName>
        <fullName evidence="2">Putative transcription elongation factor (GreB) (Transcript cleavage factor greB)</fullName>
    </submittedName>
</protein>
<dbReference type="Gene3D" id="3.10.50.30">
    <property type="entry name" value="Transcription elongation factor, GreA/GreB, C-terminal domain"/>
    <property type="match status" value="1"/>
</dbReference>
<evidence type="ECO:0000313" key="2">
    <source>
        <dbReference type="EMBL" id="CUX56830.1"/>
    </source>
</evidence>
<keyword evidence="2" id="KW-0648">Protein biosynthesis</keyword>
<keyword evidence="2" id="KW-0251">Elongation factor</keyword>
<dbReference type="Proteomes" id="UP000191897">
    <property type="component" value="Unassembled WGS sequence"/>
</dbReference>
<reference evidence="2 3" key="1">
    <citation type="submission" date="2016-01" db="EMBL/GenBank/DDBJ databases">
        <authorList>
            <person name="Oliw E.H."/>
        </authorList>
    </citation>
    <scope>NUCLEOTIDE SEQUENCE [LARGE SCALE GENOMIC DNA]</scope>
    <source>
        <strain evidence="2 3">Kerr 14</strain>
    </source>
</reference>
<organism evidence="2 3">
    <name type="scientific">Agrobacterium tumefaciens str. Kerr 14</name>
    <dbReference type="NCBI Taxonomy" id="1183424"/>
    <lineage>
        <taxon>Bacteria</taxon>
        <taxon>Pseudomonadati</taxon>
        <taxon>Pseudomonadota</taxon>
        <taxon>Alphaproteobacteria</taxon>
        <taxon>Hyphomicrobiales</taxon>
        <taxon>Rhizobiaceae</taxon>
        <taxon>Rhizobium/Agrobacterium group</taxon>
        <taxon>Agrobacterium</taxon>
        <taxon>Agrobacterium tumefaciens complex</taxon>
    </lineage>
</organism>
<dbReference type="PANTHER" id="PTHR30437:SF6">
    <property type="entry name" value="TRANSCRIPTION ELONGATION FACTOR GREB"/>
    <property type="match status" value="1"/>
</dbReference>
<dbReference type="SUPFAM" id="SSF54534">
    <property type="entry name" value="FKBP-like"/>
    <property type="match status" value="1"/>
</dbReference>
<dbReference type="PANTHER" id="PTHR30437">
    <property type="entry name" value="TRANSCRIPTION ELONGATION FACTOR GREA"/>
    <property type="match status" value="1"/>
</dbReference>
<evidence type="ECO:0000259" key="1">
    <source>
        <dbReference type="Pfam" id="PF01272"/>
    </source>
</evidence>
<feature type="domain" description="Transcription elongation factor GreA/GreB C-terminal" evidence="1">
    <location>
        <begin position="104"/>
        <end position="170"/>
    </location>
</feature>
<name>A0A1S7RSE7_AGRTU</name>
<dbReference type="EMBL" id="FBWC01000027">
    <property type="protein sequence ID" value="CUX56830.1"/>
    <property type="molecule type" value="Genomic_DNA"/>
</dbReference>
<dbReference type="GO" id="GO:0003677">
    <property type="term" value="F:DNA binding"/>
    <property type="evidence" value="ECO:0007669"/>
    <property type="project" value="InterPro"/>
</dbReference>
<dbReference type="InterPro" id="IPR001437">
    <property type="entry name" value="Tscrpt_elong_fac_GreA/B_C"/>
</dbReference>
<proteinExistence type="predicted"/>
<sequence length="172" mass="18691">MSARHLRNGVSGLSVAFTKEDSAETAAETVLPDRVISPHPNLVTQSGLKALEEQLRLAREACEAANAIEDINERRRISANPLRDLRYFSERVRTAQLMPDPPADGVVAFGSLVTFSRDDGRTQRFRIVGEDEADPAAGTMSYVSPVARVLMGKMAGDLVSLAGREIEIIEVA</sequence>